<dbReference type="PANTHER" id="PTHR10724">
    <property type="entry name" value="30S RIBOSOMAL PROTEIN S1"/>
    <property type="match status" value="1"/>
</dbReference>
<dbReference type="SUPFAM" id="SSF47781">
    <property type="entry name" value="RuvA domain 2-like"/>
    <property type="match status" value="2"/>
</dbReference>
<dbReference type="SUPFAM" id="SSF50249">
    <property type="entry name" value="Nucleic acid-binding proteins"/>
    <property type="match status" value="1"/>
</dbReference>
<accession>A0ABW4BL55</accession>
<dbReference type="SUPFAM" id="SSF158832">
    <property type="entry name" value="Tex N-terminal region-like"/>
    <property type="match status" value="1"/>
</dbReference>
<keyword evidence="3" id="KW-1185">Reference proteome</keyword>
<dbReference type="InterPro" id="IPR012337">
    <property type="entry name" value="RNaseH-like_sf"/>
</dbReference>
<dbReference type="Pfam" id="PF00575">
    <property type="entry name" value="S1"/>
    <property type="match status" value="1"/>
</dbReference>
<dbReference type="Gene3D" id="1.10.150.310">
    <property type="entry name" value="Tex RuvX-like domain-like"/>
    <property type="match status" value="1"/>
</dbReference>
<dbReference type="Proteomes" id="UP001597191">
    <property type="component" value="Unassembled WGS sequence"/>
</dbReference>
<proteinExistence type="predicted"/>
<dbReference type="InterPro" id="IPR032639">
    <property type="entry name" value="Tex_YqgF"/>
</dbReference>
<comment type="caution">
    <text evidence="2">The sequence shown here is derived from an EMBL/GenBank/DDBJ whole genome shotgun (WGS) entry which is preliminary data.</text>
</comment>
<name>A0ABW4BL55_9LACO</name>
<gene>
    <name evidence="2" type="ORF">ACFQ4R_03465</name>
</gene>
<dbReference type="InterPro" id="IPR041692">
    <property type="entry name" value="HHH_9"/>
</dbReference>
<dbReference type="PANTHER" id="PTHR10724:SF10">
    <property type="entry name" value="S1 RNA-BINDING DOMAIN-CONTAINING PROTEIN 1"/>
    <property type="match status" value="1"/>
</dbReference>
<evidence type="ECO:0000313" key="3">
    <source>
        <dbReference type="Proteomes" id="UP001597191"/>
    </source>
</evidence>
<dbReference type="Pfam" id="PF09371">
    <property type="entry name" value="Tex_N"/>
    <property type="match status" value="1"/>
</dbReference>
<feature type="domain" description="S1 motif" evidence="1">
    <location>
        <begin position="655"/>
        <end position="724"/>
    </location>
</feature>
<dbReference type="Gene3D" id="2.40.50.140">
    <property type="entry name" value="Nucleic acid-binding proteins"/>
    <property type="match status" value="1"/>
</dbReference>
<dbReference type="InterPro" id="IPR055179">
    <property type="entry name" value="Tex-like_central_region"/>
</dbReference>
<dbReference type="Gene3D" id="1.10.3500.10">
    <property type="entry name" value="Tex N-terminal region-like"/>
    <property type="match status" value="1"/>
</dbReference>
<dbReference type="InterPro" id="IPR018974">
    <property type="entry name" value="Tex-like_N"/>
</dbReference>
<dbReference type="Pfam" id="PF17674">
    <property type="entry name" value="HHH_9"/>
    <property type="match status" value="1"/>
</dbReference>
<dbReference type="SMART" id="SM00316">
    <property type="entry name" value="S1"/>
    <property type="match status" value="1"/>
</dbReference>
<dbReference type="InterPro" id="IPR006641">
    <property type="entry name" value="YqgF/RNaseH-like_dom"/>
</dbReference>
<dbReference type="SMART" id="SM00732">
    <property type="entry name" value="YqgFc"/>
    <property type="match status" value="1"/>
</dbReference>
<dbReference type="Pfam" id="PF16921">
    <property type="entry name" value="Tex_YqgF"/>
    <property type="match status" value="1"/>
</dbReference>
<sequence>MSTETLNQTIVKQTETNLDYAPHGIKAVLELLNDGNTVPFIARYRKEMTGALDEVQIRAIESEYKRLTALANRKTEVIRSITEQGKLTPDLQKSIESASKLQTVEDLYLPYKQKRKSKATVARANGLAPLAELIKEQPNYSNDQWDAAAVKYCDADKELPTTDEVWQGVHEILADEISDQANFRELTRRYTEHNGSLTSSLKDADADEKQVYQLYYEFAAPLNKVVPHQVLAINRAEKEGVLKAEIDFDPTQLLQLITKKVNRDRNQFASEKMVAAVDDAYKRFIGPAIEREIRADLKTKADQQAIAVFGENLRHLLLQPPLKGKTVLGFDPAYRTGCKLAVVDGTGKFLDKLVIYPHKPAPVNQRAQAEGQFLDFLEKYQVTMIAIGNGTASRESEQFVAASLKKTKRDVYYVIVNEAGASVYSASDNARAEFPQLHVEERSAVSIARRLQDPLSELLKIDPKAVGVGQYQHDVSQKELTAQLDIVVEDVVNNVGVNLNTASVDLLQHISGFSATISNNIVAYRNEHGKFANRKELQKVPRLGPKTYQQAIGFLRIITGTEPLDNTDIHPESYSIAEKILKKLKMTKADLGSEMLQTMSKLLNVTELSESWSVGEQTLRDIIAGLCKPGRDLRDTVAAPLLRQDVLTIEDLHPGMVLQGTVRNVVDFGAFVDIGVKHDGLVHISQLADHFVKDPGKVVAVGDIVKVKILDVDLKRERVQLSMRDLTND</sequence>
<dbReference type="InterPro" id="IPR044146">
    <property type="entry name" value="S1_Tex"/>
</dbReference>
<dbReference type="CDD" id="cd05685">
    <property type="entry name" value="S1_Tex"/>
    <property type="match status" value="1"/>
</dbReference>
<dbReference type="InterPro" id="IPR010994">
    <property type="entry name" value="RuvA_2-like"/>
</dbReference>
<organism evidence="2 3">
    <name type="scientific">Lapidilactobacillus gannanensis</name>
    <dbReference type="NCBI Taxonomy" id="2486002"/>
    <lineage>
        <taxon>Bacteria</taxon>
        <taxon>Bacillati</taxon>
        <taxon>Bacillota</taxon>
        <taxon>Bacilli</taxon>
        <taxon>Lactobacillales</taxon>
        <taxon>Lactobacillaceae</taxon>
        <taxon>Lapidilactobacillus</taxon>
    </lineage>
</organism>
<dbReference type="EMBL" id="JBHTOH010000022">
    <property type="protein sequence ID" value="MFD1410674.1"/>
    <property type="molecule type" value="Genomic_DNA"/>
</dbReference>
<dbReference type="InterPro" id="IPR023323">
    <property type="entry name" value="Tex-like_dom_sf"/>
</dbReference>
<dbReference type="InterPro" id="IPR050437">
    <property type="entry name" value="Ribos_protein_bS1-like"/>
</dbReference>
<dbReference type="Gene3D" id="3.30.420.140">
    <property type="entry name" value="YqgF/RNase H-like domain"/>
    <property type="match status" value="1"/>
</dbReference>
<dbReference type="InterPro" id="IPR023319">
    <property type="entry name" value="Tex-like_HTH_dom_sf"/>
</dbReference>
<dbReference type="InterPro" id="IPR012340">
    <property type="entry name" value="NA-bd_OB-fold"/>
</dbReference>
<protein>
    <submittedName>
        <fullName evidence="2">Tex family protein</fullName>
    </submittedName>
</protein>
<reference evidence="3" key="1">
    <citation type="journal article" date="2019" name="Int. J. Syst. Evol. Microbiol.">
        <title>The Global Catalogue of Microorganisms (GCM) 10K type strain sequencing project: providing services to taxonomists for standard genome sequencing and annotation.</title>
        <authorList>
            <consortium name="The Broad Institute Genomics Platform"/>
            <consortium name="The Broad Institute Genome Sequencing Center for Infectious Disease"/>
            <person name="Wu L."/>
            <person name="Ma J."/>
        </authorList>
    </citation>
    <scope>NUCLEOTIDE SEQUENCE [LARGE SCALE GENOMIC DNA]</scope>
    <source>
        <strain evidence="3">CCM 8937</strain>
    </source>
</reference>
<dbReference type="PROSITE" id="PS50126">
    <property type="entry name" value="S1"/>
    <property type="match status" value="1"/>
</dbReference>
<dbReference type="Pfam" id="PF12836">
    <property type="entry name" value="HHH_3"/>
    <property type="match status" value="1"/>
</dbReference>
<dbReference type="RefSeq" id="WP_125650681.1">
    <property type="nucleotide sequence ID" value="NZ_JBHTOH010000022.1"/>
</dbReference>
<dbReference type="InterPro" id="IPR037027">
    <property type="entry name" value="YqgF/RNaseH-like_dom_sf"/>
</dbReference>
<evidence type="ECO:0000313" key="2">
    <source>
        <dbReference type="EMBL" id="MFD1410674.1"/>
    </source>
</evidence>
<dbReference type="Pfam" id="PF22706">
    <property type="entry name" value="Tex_central_region"/>
    <property type="match status" value="1"/>
</dbReference>
<dbReference type="InterPro" id="IPR003029">
    <property type="entry name" value="S1_domain"/>
</dbReference>
<dbReference type="SUPFAM" id="SSF53098">
    <property type="entry name" value="Ribonuclease H-like"/>
    <property type="match status" value="1"/>
</dbReference>
<dbReference type="Gene3D" id="1.10.10.650">
    <property type="entry name" value="RuvA domain 2-like"/>
    <property type="match status" value="1"/>
</dbReference>
<evidence type="ECO:0000259" key="1">
    <source>
        <dbReference type="PROSITE" id="PS50126"/>
    </source>
</evidence>